<organism evidence="3 4">
    <name type="scientific">Polysphondylium violaceum</name>
    <dbReference type="NCBI Taxonomy" id="133409"/>
    <lineage>
        <taxon>Eukaryota</taxon>
        <taxon>Amoebozoa</taxon>
        <taxon>Evosea</taxon>
        <taxon>Eumycetozoa</taxon>
        <taxon>Dictyostelia</taxon>
        <taxon>Dictyosteliales</taxon>
        <taxon>Dictyosteliaceae</taxon>
        <taxon>Polysphondylium</taxon>
    </lineage>
</organism>
<dbReference type="SUPFAM" id="SSF51126">
    <property type="entry name" value="Pectin lyase-like"/>
    <property type="match status" value="1"/>
</dbReference>
<keyword evidence="2" id="KW-0732">Signal</keyword>
<feature type="compositionally biased region" description="Low complexity" evidence="1">
    <location>
        <begin position="453"/>
        <end position="465"/>
    </location>
</feature>
<feature type="signal peptide" evidence="2">
    <location>
        <begin position="1"/>
        <end position="22"/>
    </location>
</feature>
<reference evidence="3" key="1">
    <citation type="submission" date="2020-01" db="EMBL/GenBank/DDBJ databases">
        <title>Development of genomics and gene disruption for Polysphondylium violaceum indicates a role for the polyketide synthase stlB in stalk morphogenesis.</title>
        <authorList>
            <person name="Narita B."/>
            <person name="Kawabe Y."/>
            <person name="Kin K."/>
            <person name="Saito T."/>
            <person name="Gibbs R."/>
            <person name="Kuspa A."/>
            <person name="Muzny D."/>
            <person name="Queller D."/>
            <person name="Richards S."/>
            <person name="Strassman J."/>
            <person name="Sucgang R."/>
            <person name="Worley K."/>
            <person name="Schaap P."/>
        </authorList>
    </citation>
    <scope>NUCLEOTIDE SEQUENCE</scope>
    <source>
        <strain evidence="3">QSvi11</strain>
    </source>
</reference>
<comment type="caution">
    <text evidence="3">The sequence shown here is derived from an EMBL/GenBank/DDBJ whole genome shotgun (WGS) entry which is preliminary data.</text>
</comment>
<dbReference type="Proteomes" id="UP000695562">
    <property type="component" value="Unassembled WGS sequence"/>
</dbReference>
<proteinExistence type="predicted"/>
<protein>
    <recommendedName>
        <fullName evidence="5">Polymorphic outer membrane protein</fullName>
    </recommendedName>
</protein>
<sequence length="500" mass="52806">MKGYILYFVLFIYILLDLGVEGADNGLTLFVNPTAKTPNQDCGATIDLACKTIGQAINSYDISNKGDNSIPLLIQLMDGVYGSETNAVVIDSKSGVESVSLQSWSNNSANVVLYGSTLFFSYTNSSNTVNQQTISFSNVTLNSTLLISSLDSSCVSVTFSDCVFENINTAPPVVNLSYQSGGASQPSFIIKNSMINTFANRECPAFQVNNYAILLDTVSFNNNSVQTMFTLSNSEIQITSMTMNSVNASLSPFTINNSNVSVSDSTFNLNKGALVGVFDIQSNNTTKSTMNRCTFYKNQGYSGAGSISLKNSLTPVFLNCNFTGNVAIGNGGAININNANDVNIGNTLFSTNVATQLGGALYLSSGQGSVSGSQFLDNSSFRGGGIGVLNSTLQLTSDTFNQNYGAINGQNIDCTLSSLDISASTLNTLFKYQGIFCPAGDCKVSGIESNSTCPSNSSSSSSHSNNDNKNHDNGLSTRDKIIIGATSPPSPSPSQQLPSQ</sequence>
<name>A0A8J4PNK5_9MYCE</name>
<dbReference type="AlphaFoldDB" id="A0A8J4PNK5"/>
<evidence type="ECO:0000313" key="4">
    <source>
        <dbReference type="Proteomes" id="UP000695562"/>
    </source>
</evidence>
<keyword evidence="4" id="KW-1185">Reference proteome</keyword>
<evidence type="ECO:0008006" key="5">
    <source>
        <dbReference type="Google" id="ProtNLM"/>
    </source>
</evidence>
<feature type="compositionally biased region" description="Basic and acidic residues" evidence="1">
    <location>
        <begin position="466"/>
        <end position="481"/>
    </location>
</feature>
<dbReference type="EMBL" id="AJWJ01000457">
    <property type="protein sequence ID" value="KAF2070698.1"/>
    <property type="molecule type" value="Genomic_DNA"/>
</dbReference>
<evidence type="ECO:0000313" key="3">
    <source>
        <dbReference type="EMBL" id="KAF2070698.1"/>
    </source>
</evidence>
<evidence type="ECO:0000256" key="2">
    <source>
        <dbReference type="SAM" id="SignalP"/>
    </source>
</evidence>
<feature type="chain" id="PRO_5035220482" description="Polymorphic outer membrane protein" evidence="2">
    <location>
        <begin position="23"/>
        <end position="500"/>
    </location>
</feature>
<gene>
    <name evidence="3" type="ORF">CYY_007979</name>
</gene>
<dbReference type="InterPro" id="IPR011050">
    <property type="entry name" value="Pectin_lyase_fold/virulence"/>
</dbReference>
<feature type="region of interest" description="Disordered" evidence="1">
    <location>
        <begin position="453"/>
        <end position="500"/>
    </location>
</feature>
<evidence type="ECO:0000256" key="1">
    <source>
        <dbReference type="SAM" id="MobiDB-lite"/>
    </source>
</evidence>
<dbReference type="PANTHER" id="PTHR31318">
    <property type="entry name" value="EXPRESSED PROTEIN-RELATED"/>
    <property type="match status" value="1"/>
</dbReference>
<accession>A0A8J4PNK5</accession>
<dbReference type="OrthoDB" id="24297at2759"/>